<dbReference type="Gene3D" id="3.90.245.10">
    <property type="entry name" value="Ribonucleoside hydrolase-like"/>
    <property type="match status" value="1"/>
</dbReference>
<dbReference type="EMBL" id="NBTM02000001">
    <property type="protein sequence ID" value="PNL92342.1"/>
    <property type="molecule type" value="Genomic_DNA"/>
</dbReference>
<dbReference type="GO" id="GO:0016799">
    <property type="term" value="F:hydrolase activity, hydrolyzing N-glycosyl compounds"/>
    <property type="evidence" value="ECO:0007669"/>
    <property type="project" value="InterPro"/>
</dbReference>
<evidence type="ECO:0000313" key="2">
    <source>
        <dbReference type="EMBL" id="PNL92342.1"/>
    </source>
</evidence>
<comment type="caution">
    <text evidence="2">The sequence shown here is derived from an EMBL/GenBank/DDBJ whole genome shotgun (WGS) entry which is preliminary data.</text>
</comment>
<dbReference type="Proteomes" id="UP000192813">
    <property type="component" value="Unassembled WGS sequence"/>
</dbReference>
<protein>
    <submittedName>
        <fullName evidence="2">Ribosylpyrimidine nucleosidase</fullName>
    </submittedName>
</protein>
<dbReference type="InterPro" id="IPR001910">
    <property type="entry name" value="Inosine/uridine_hydrolase_dom"/>
</dbReference>
<name>A0A2J9PPU1_9LACT</name>
<evidence type="ECO:0000259" key="1">
    <source>
        <dbReference type="Pfam" id="PF01156"/>
    </source>
</evidence>
<dbReference type="AlphaFoldDB" id="A0A2J9PPU1"/>
<reference evidence="3" key="1">
    <citation type="submission" date="2017-12" db="EMBL/GenBank/DDBJ databases">
        <title>FDA dAtabase for Regulatory Grade micrObial Sequences (FDA-ARGOS): Supporting development and validation of Infectious Disease Dx tests.</title>
        <authorList>
            <person name="Hoffmann M."/>
            <person name="Allard M."/>
            <person name="Evans P."/>
            <person name="Brown E."/>
            <person name="Tallon L."/>
            <person name="Sadzewicz L."/>
            <person name="Sengamalay N."/>
            <person name="Ott S."/>
            <person name="Godinez A."/>
            <person name="Nagaraj S."/>
            <person name="Vavikolanu K."/>
            <person name="Aluvathingal J."/>
            <person name="Nadendla S."/>
            <person name="Sichtig H."/>
        </authorList>
    </citation>
    <scope>NUCLEOTIDE SEQUENCE [LARGE SCALE GENOMIC DNA]</scope>
    <source>
        <strain evidence="3">FDAARGOS_249</strain>
    </source>
</reference>
<dbReference type="SUPFAM" id="SSF53590">
    <property type="entry name" value="Nucleoside hydrolase"/>
    <property type="match status" value="1"/>
</dbReference>
<sequence>MRRVIIDSDTAGDDTTAILMALKYFKVEGVTIVAGNVAFDQEVENALTTIETYNPGYKVPVYKGYQSPMIALPNAKHDTVEEIQGGNGMGDAVFPKPKQEPENDHAVDFIIDTIKANPGEIEILALAPLTNIAMAIKKAPEIAADIKHIWIMGGVNNRLGNMNVSAEYNFYVDPEAARIVLNASTAKTMVTWDVSLDFGVMYEEDIEEIQALNTKGSKFFLDINMFVREFELAKRGIDGITCTDSLLVAVAAVPELMLQATEYYVDVETQGQFARGYNIVDWEEEFKRAPNCRVAERISSQGFKDQLVSLLAEIQ</sequence>
<organism evidence="2 3">
    <name type="scientific">Aerococcus viridans</name>
    <dbReference type="NCBI Taxonomy" id="1377"/>
    <lineage>
        <taxon>Bacteria</taxon>
        <taxon>Bacillati</taxon>
        <taxon>Bacillota</taxon>
        <taxon>Bacilli</taxon>
        <taxon>Lactobacillales</taxon>
        <taxon>Aerococcaceae</taxon>
        <taxon>Aerococcus</taxon>
    </lineage>
</organism>
<feature type="domain" description="Inosine/uridine-preferring nucleoside hydrolase" evidence="1">
    <location>
        <begin position="4"/>
        <end position="305"/>
    </location>
</feature>
<proteinExistence type="predicted"/>
<dbReference type="InterPro" id="IPR036452">
    <property type="entry name" value="Ribo_hydro-like"/>
</dbReference>
<dbReference type="PANTHER" id="PTHR46190">
    <property type="entry name" value="SI:CH211-201H21.5-RELATED"/>
    <property type="match status" value="1"/>
</dbReference>
<gene>
    <name evidence="2" type="ORF">A6J77_008895</name>
</gene>
<accession>A0A2J9PPU1</accession>
<dbReference type="Pfam" id="PF01156">
    <property type="entry name" value="IU_nuc_hydro"/>
    <property type="match status" value="1"/>
</dbReference>
<dbReference type="InterPro" id="IPR052775">
    <property type="entry name" value="IUN_hydrolase"/>
</dbReference>
<dbReference type="RefSeq" id="WP_083070103.1">
    <property type="nucleotide sequence ID" value="NZ_NBTM02000001.1"/>
</dbReference>
<dbReference type="PANTHER" id="PTHR46190:SF1">
    <property type="entry name" value="SI:CH211-201H21.5"/>
    <property type="match status" value="1"/>
</dbReference>
<evidence type="ECO:0000313" key="3">
    <source>
        <dbReference type="Proteomes" id="UP000192813"/>
    </source>
</evidence>